<reference evidence="9 10" key="1">
    <citation type="submission" date="2018-08" db="EMBL/GenBank/DDBJ databases">
        <title>Genomic investigation of the strawberry pathogen Phytophthora fragariae indicates pathogenicity is determined by transcriptional variation in three key races.</title>
        <authorList>
            <person name="Adams T.M."/>
            <person name="Armitage A.D."/>
            <person name="Sobczyk M.K."/>
            <person name="Bates H.J."/>
            <person name="Dunwell J.M."/>
            <person name="Nellist C.F."/>
            <person name="Harrison R.J."/>
        </authorList>
    </citation>
    <scope>NUCLEOTIDE SEQUENCE [LARGE SCALE GENOMIC DNA]</scope>
    <source>
        <strain evidence="8 10">A4</strain>
        <strain evidence="7 11">BC-1</strain>
        <strain evidence="6 15">BC-23</strain>
        <strain evidence="5 12">NOV-5</strain>
        <strain evidence="4 13">NOV-71</strain>
        <strain evidence="1 9">NOV-9</strain>
        <strain evidence="3 16">ONT-3</strain>
        <strain evidence="2 14">SCRP245</strain>
    </source>
</reference>
<evidence type="ECO:0000313" key="14">
    <source>
        <dbReference type="Proteomes" id="UP000460718"/>
    </source>
</evidence>
<evidence type="ECO:0000313" key="5">
    <source>
        <dbReference type="EMBL" id="KAE9155002.1"/>
    </source>
</evidence>
<dbReference type="Proteomes" id="UP000440732">
    <property type="component" value="Unassembled WGS sequence"/>
</dbReference>
<sequence length="67" mass="7405">MTLQLTKTSSPSSSSSFWLRRNQFRVVACLFDLGVLPLPSTLVSLHGLKTASSAYWAGVLRFCFLLP</sequence>
<name>A0A6A4AFY7_9STRA</name>
<dbReference type="EMBL" id="QXFZ01000027">
    <property type="protein sequence ID" value="KAE9138989.1"/>
    <property type="molecule type" value="Genomic_DNA"/>
</dbReference>
<gene>
    <name evidence="8" type="ORF">PF001_g996</name>
    <name evidence="7" type="ORF">PF002_g1528</name>
    <name evidence="6" type="ORF">PF004_g911</name>
    <name evidence="5" type="ORF">PF006_g1037</name>
    <name evidence="4" type="ORF">PF007_g1196</name>
    <name evidence="1" type="ORF">PF009_g1328</name>
    <name evidence="3" type="ORF">PF010_g1036</name>
    <name evidence="2" type="ORF">PF011_g799</name>
</gene>
<dbReference type="AlphaFoldDB" id="A0A6A4AFY7"/>
<dbReference type="Proteomes" id="UP000488956">
    <property type="component" value="Unassembled WGS sequence"/>
</dbReference>
<evidence type="ECO:0000313" key="11">
    <source>
        <dbReference type="Proteomes" id="UP000440367"/>
    </source>
</evidence>
<dbReference type="EMBL" id="QXGF01000030">
    <property type="protein sequence ID" value="KAE8949135.1"/>
    <property type="molecule type" value="Genomic_DNA"/>
</dbReference>
<dbReference type="EMBL" id="QXFX01000024">
    <property type="protein sequence ID" value="KAE9138206.1"/>
    <property type="molecule type" value="Genomic_DNA"/>
</dbReference>
<evidence type="ECO:0000313" key="4">
    <source>
        <dbReference type="EMBL" id="KAE9138989.1"/>
    </source>
</evidence>
<proteinExistence type="predicted"/>
<dbReference type="Proteomes" id="UP000440367">
    <property type="component" value="Unassembled WGS sequence"/>
</dbReference>
<dbReference type="Proteomes" id="UP000437068">
    <property type="component" value="Unassembled WGS sequence"/>
</dbReference>
<evidence type="ECO:0000313" key="10">
    <source>
        <dbReference type="Proteomes" id="UP000437068"/>
    </source>
</evidence>
<dbReference type="EMBL" id="QXGD01000036">
    <property type="protein sequence ID" value="KAE9256922.1"/>
    <property type="molecule type" value="Genomic_DNA"/>
</dbReference>
<dbReference type="Proteomes" id="UP000460718">
    <property type="component" value="Unassembled WGS sequence"/>
</dbReference>
<dbReference type="EMBL" id="QXFW01000019">
    <property type="protein sequence ID" value="KAE9030031.1"/>
    <property type="molecule type" value="Genomic_DNA"/>
</dbReference>
<dbReference type="EMBL" id="QXGA01000024">
    <property type="protein sequence ID" value="KAE9155002.1"/>
    <property type="molecule type" value="Genomic_DNA"/>
</dbReference>
<dbReference type="Proteomes" id="UP000429523">
    <property type="component" value="Unassembled WGS sequence"/>
</dbReference>
<evidence type="ECO:0000313" key="7">
    <source>
        <dbReference type="EMBL" id="KAE9256922.1"/>
    </source>
</evidence>
<evidence type="ECO:0000313" key="9">
    <source>
        <dbReference type="Proteomes" id="UP000429523"/>
    </source>
</evidence>
<accession>A0A6A4AFY7</accession>
<evidence type="ECO:0000313" key="15">
    <source>
        <dbReference type="Proteomes" id="UP000476176"/>
    </source>
</evidence>
<dbReference type="EMBL" id="QXGE01000022">
    <property type="protein sequence ID" value="KAE9329260.1"/>
    <property type="molecule type" value="Genomic_DNA"/>
</dbReference>
<dbReference type="Proteomes" id="UP000476176">
    <property type="component" value="Unassembled WGS sequence"/>
</dbReference>
<evidence type="ECO:0000313" key="12">
    <source>
        <dbReference type="Proteomes" id="UP000440732"/>
    </source>
</evidence>
<evidence type="ECO:0000313" key="8">
    <source>
        <dbReference type="EMBL" id="KAE9329260.1"/>
    </source>
</evidence>
<protein>
    <submittedName>
        <fullName evidence="7">Uncharacterized protein</fullName>
    </submittedName>
</protein>
<evidence type="ECO:0000313" key="2">
    <source>
        <dbReference type="EMBL" id="KAE9030031.1"/>
    </source>
</evidence>
<evidence type="ECO:0000313" key="6">
    <source>
        <dbReference type="EMBL" id="KAE9254686.1"/>
    </source>
</evidence>
<comment type="caution">
    <text evidence="7">The sequence shown here is derived from an EMBL/GenBank/DDBJ whole genome shotgun (WGS) entry which is preliminary data.</text>
</comment>
<evidence type="ECO:0000313" key="16">
    <source>
        <dbReference type="Proteomes" id="UP000488956"/>
    </source>
</evidence>
<evidence type="ECO:0000313" key="13">
    <source>
        <dbReference type="Proteomes" id="UP000441208"/>
    </source>
</evidence>
<dbReference type="EMBL" id="QXGC01000020">
    <property type="protein sequence ID" value="KAE9254686.1"/>
    <property type="molecule type" value="Genomic_DNA"/>
</dbReference>
<evidence type="ECO:0000313" key="3">
    <source>
        <dbReference type="EMBL" id="KAE9138206.1"/>
    </source>
</evidence>
<dbReference type="Proteomes" id="UP000441208">
    <property type="component" value="Unassembled WGS sequence"/>
</dbReference>
<evidence type="ECO:0000313" key="1">
    <source>
        <dbReference type="EMBL" id="KAE8949135.1"/>
    </source>
</evidence>
<organism evidence="7 11">
    <name type="scientific">Phytophthora fragariae</name>
    <dbReference type="NCBI Taxonomy" id="53985"/>
    <lineage>
        <taxon>Eukaryota</taxon>
        <taxon>Sar</taxon>
        <taxon>Stramenopiles</taxon>
        <taxon>Oomycota</taxon>
        <taxon>Peronosporomycetes</taxon>
        <taxon>Peronosporales</taxon>
        <taxon>Peronosporaceae</taxon>
        <taxon>Phytophthora</taxon>
    </lineage>
</organism>